<dbReference type="AlphaFoldDB" id="A0A5N1BKX0"/>
<organism evidence="2 3">
    <name type="scientific">Aerococcus tenax</name>
    <dbReference type="NCBI Taxonomy" id="3078812"/>
    <lineage>
        <taxon>Bacteria</taxon>
        <taxon>Bacillati</taxon>
        <taxon>Bacillota</taxon>
        <taxon>Bacilli</taxon>
        <taxon>Lactobacillales</taxon>
        <taxon>Aerococcaceae</taxon>
        <taxon>Aerococcus</taxon>
    </lineage>
</organism>
<gene>
    <name evidence="2" type="ORF">F6I34_06875</name>
</gene>
<comment type="caution">
    <text evidence="2">The sequence shown here is derived from an EMBL/GenBank/DDBJ whole genome shotgun (WGS) entry which is preliminary data.</text>
</comment>
<reference evidence="3" key="1">
    <citation type="submission" date="2019-09" db="EMBL/GenBank/DDBJ databases">
        <title>Draft genome sequence assemblies of isolates from the urinary tract.</title>
        <authorList>
            <person name="Mores C.R."/>
            <person name="Putonti C."/>
            <person name="Wolfe A.J."/>
        </authorList>
    </citation>
    <scope>NUCLEOTIDE SEQUENCE [LARGE SCALE GENOMIC DNA]</scope>
    <source>
        <strain evidence="3">UMB8614</strain>
    </source>
</reference>
<dbReference type="EMBL" id="VYVN01000017">
    <property type="protein sequence ID" value="KAA9239261.1"/>
    <property type="molecule type" value="Genomic_DNA"/>
</dbReference>
<evidence type="ECO:0000313" key="3">
    <source>
        <dbReference type="Proteomes" id="UP000326476"/>
    </source>
</evidence>
<name>A0A5N1BKX0_9LACT</name>
<dbReference type="Pfam" id="PF14493">
    <property type="entry name" value="HTH_40"/>
    <property type="match status" value="1"/>
</dbReference>
<proteinExistence type="predicted"/>
<protein>
    <recommendedName>
        <fullName evidence="1">Helicase Helix-turn-helix domain-containing protein</fullName>
    </recommendedName>
</protein>
<dbReference type="Proteomes" id="UP000326476">
    <property type="component" value="Unassembled WGS sequence"/>
</dbReference>
<accession>A0A5N1BKX0</accession>
<feature type="domain" description="Helicase Helix-turn-helix" evidence="1">
    <location>
        <begin position="239"/>
        <end position="279"/>
    </location>
</feature>
<sequence length="339" mass="39294">MRGEKMLELLAEVKKGTADLNQNTLYQILIGKRTPSSLFYAYSHQLLFLFNLCPQLSKLSWKKLGQVDHEPETDMQTLLAGLKYRQGLFPKANHQAIQTSLLLFFQALANASHGEKSYQPLTQSAQIQYQVKCFFAWTQKKYRKKELATILGQELEAILAAWPLEQADMLLARIGYVDLPALTYEELASRYHFTLDQCHLYYSSLIDRLMITVLSAGTYPLLKSFFESFIAPYPPWSDSANVSYRYIKQGYSLEKIAKNRHLKVSTIADHYVDIMLSRPDVLAQEASDLFGADLKKIDWSLAYNHFESFQQAFPKAPYWLYRYYQVMQVKEARKEQVRC</sequence>
<dbReference type="InterPro" id="IPR029491">
    <property type="entry name" value="Helicase_HTH"/>
</dbReference>
<evidence type="ECO:0000313" key="2">
    <source>
        <dbReference type="EMBL" id="KAA9239261.1"/>
    </source>
</evidence>
<evidence type="ECO:0000259" key="1">
    <source>
        <dbReference type="Pfam" id="PF14493"/>
    </source>
</evidence>
<keyword evidence="3" id="KW-1185">Reference proteome</keyword>